<dbReference type="InParanoid" id="K0IEF5"/>
<evidence type="ECO:0000313" key="3">
    <source>
        <dbReference type="Proteomes" id="UP000008037"/>
    </source>
</evidence>
<keyword evidence="1" id="KW-1133">Transmembrane helix</keyword>
<keyword evidence="1" id="KW-0812">Transmembrane</keyword>
<dbReference type="KEGG" id="nga:Ngar_c27950"/>
<evidence type="ECO:0000313" key="2">
    <source>
        <dbReference type="EMBL" id="AFU59716.1"/>
    </source>
</evidence>
<dbReference type="Proteomes" id="UP000008037">
    <property type="component" value="Chromosome"/>
</dbReference>
<protein>
    <submittedName>
        <fullName evidence="2">Uncharacterized protein</fullName>
    </submittedName>
</protein>
<sequence length="166" mass="18601">MRNICPRCGARGKIVSGKIVAAAIVGIAGLVAVYYALFNSEGISTIQNVLKSTTNEDVSVLPSGGAASRTPIATYRYCYSAIRGDLGKNGYIDTQCYEKFFAPFMREVDNDELANFKFTLPYELSDMTTIRTESSVYKYGENEFELGLYDQVGEKRYHVKLWEYPH</sequence>
<evidence type="ECO:0000256" key="1">
    <source>
        <dbReference type="SAM" id="Phobius"/>
    </source>
</evidence>
<reference evidence="2 3" key="1">
    <citation type="journal article" date="2012" name="Environ. Microbiol.">
        <title>The genome of the ammonia-oxidizing Candidatus Nitrososphaera gargensis: insights into metabolic versatility and environmental adaptations.</title>
        <authorList>
            <person name="Spang A."/>
            <person name="Poehlein A."/>
            <person name="Offre P."/>
            <person name="Zumbragel S."/>
            <person name="Haider S."/>
            <person name="Rychlik N."/>
            <person name="Nowka B."/>
            <person name="Schmeisser C."/>
            <person name="Lebedeva E.V."/>
            <person name="Rattei T."/>
            <person name="Bohm C."/>
            <person name="Schmid M."/>
            <person name="Galushko A."/>
            <person name="Hatzenpichler R."/>
            <person name="Weinmaier T."/>
            <person name="Daniel R."/>
            <person name="Schleper C."/>
            <person name="Spieck E."/>
            <person name="Streit W."/>
            <person name="Wagner M."/>
        </authorList>
    </citation>
    <scope>NUCLEOTIDE SEQUENCE [LARGE SCALE GENOMIC DNA]</scope>
    <source>
        <strain evidence="3">Ga9.2</strain>
    </source>
</reference>
<keyword evidence="3" id="KW-1185">Reference proteome</keyword>
<dbReference type="AlphaFoldDB" id="K0IEF5"/>
<dbReference type="RefSeq" id="WP_015020250.1">
    <property type="nucleotide sequence ID" value="NC_018719.1"/>
</dbReference>
<dbReference type="BioCyc" id="CNIT1237085:G1324-2795-MONOMER"/>
<dbReference type="GeneID" id="13794814"/>
<accession>K0IEF5</accession>
<feature type="transmembrane region" description="Helical" evidence="1">
    <location>
        <begin position="20"/>
        <end position="38"/>
    </location>
</feature>
<gene>
    <name evidence="2" type="ordered locus">Ngar_c27950</name>
</gene>
<organism evidence="2 3">
    <name type="scientific">Nitrososphaera gargensis (strain Ga9.2)</name>
    <dbReference type="NCBI Taxonomy" id="1237085"/>
    <lineage>
        <taxon>Archaea</taxon>
        <taxon>Nitrososphaerota</taxon>
        <taxon>Nitrososphaeria</taxon>
        <taxon>Nitrososphaerales</taxon>
        <taxon>Nitrososphaeraceae</taxon>
        <taxon>Nitrososphaera</taxon>
    </lineage>
</organism>
<keyword evidence="1" id="KW-0472">Membrane</keyword>
<name>K0IEF5_NITGG</name>
<dbReference type="HOGENOM" id="CLU_1599072_0_0_2"/>
<proteinExistence type="predicted"/>
<dbReference type="EMBL" id="CP002408">
    <property type="protein sequence ID" value="AFU59716.1"/>
    <property type="molecule type" value="Genomic_DNA"/>
</dbReference>